<dbReference type="Proteomes" id="UP000291422">
    <property type="component" value="Unassembled WGS sequence"/>
</dbReference>
<accession>A0A177D6I0</accession>
<name>A0A177D6I0_ALTAL</name>
<keyword evidence="4" id="KW-1185">Reference proteome</keyword>
<evidence type="ECO:0000313" key="5">
    <source>
        <dbReference type="Proteomes" id="UP000291422"/>
    </source>
</evidence>
<dbReference type="OMA" id="VKYIFYG"/>
<dbReference type="EMBL" id="PDXD01000036">
    <property type="protein sequence ID" value="RYN70906.1"/>
    <property type="molecule type" value="Genomic_DNA"/>
</dbReference>
<dbReference type="Gene3D" id="3.90.25.10">
    <property type="entry name" value="UDP-galactose 4-epimerase, domain 1"/>
    <property type="match status" value="1"/>
</dbReference>
<reference evidence="5" key="2">
    <citation type="journal article" date="2019" name="bioRxiv">
        <title>Genomics, evolutionary history and diagnostics of the Alternaria alternata species group including apple and Asian pear pathotypes.</title>
        <authorList>
            <person name="Armitage A.D."/>
            <person name="Cockerton H.M."/>
            <person name="Sreenivasaprasad S."/>
            <person name="Woodhall J.W."/>
            <person name="Lane C.R."/>
            <person name="Harrison R.J."/>
            <person name="Clarkson J.P."/>
        </authorList>
    </citation>
    <scope>NUCLEOTIDE SEQUENCE [LARGE SCALE GENOMIC DNA]</scope>
    <source>
        <strain evidence="5">FERA 1177</strain>
    </source>
</reference>
<dbReference type="PANTHER" id="PTHR47129:SF1">
    <property type="entry name" value="NMRA-LIKE DOMAIN-CONTAINING PROTEIN"/>
    <property type="match status" value="1"/>
</dbReference>
<gene>
    <name evidence="3" type="ORF">AA0117_g10066</name>
    <name evidence="2" type="ORF">CC77DRAFT_1054366</name>
</gene>
<reference evidence="3" key="3">
    <citation type="journal article" date="2019" name="J. ISSAAS">
        <title>Genomics, evolutionary history and diagnostics of the Alternaria alternata species group including apple and Asian pear pathotypes.</title>
        <authorList>
            <person name="Armitage A.D."/>
            <person name="Cockerton H.M."/>
            <person name="Sreenivasaprasad S."/>
            <person name="Woodhall J."/>
            <person name="Lane C."/>
            <person name="Harrison R.J."/>
            <person name="Clarkson J.P."/>
        </authorList>
    </citation>
    <scope>NUCLEOTIDE SEQUENCE</scope>
    <source>
        <strain evidence="3">FERA 1177</strain>
    </source>
</reference>
<dbReference type="SUPFAM" id="SSF51735">
    <property type="entry name" value="NAD(P)-binding Rossmann-fold domains"/>
    <property type="match status" value="1"/>
</dbReference>
<dbReference type="RefSeq" id="XP_018380577.1">
    <property type="nucleotide sequence ID" value="XM_018527788.1"/>
</dbReference>
<dbReference type="Proteomes" id="UP000077248">
    <property type="component" value="Unassembled WGS sequence"/>
</dbReference>
<proteinExistence type="predicted"/>
<dbReference type="Gene3D" id="3.40.50.720">
    <property type="entry name" value="NAD(P)-binding Rossmann-like Domain"/>
    <property type="match status" value="1"/>
</dbReference>
<evidence type="ECO:0000313" key="4">
    <source>
        <dbReference type="Proteomes" id="UP000077248"/>
    </source>
</evidence>
<dbReference type="InterPro" id="IPR052718">
    <property type="entry name" value="NmrA-type_oxidoreductase"/>
</dbReference>
<reference evidence="2 4" key="1">
    <citation type="submission" date="2016-05" db="EMBL/GenBank/DDBJ databases">
        <title>Comparative analysis of secretome profiles of manganese(II)-oxidizing ascomycete fungi.</title>
        <authorList>
            <consortium name="DOE Joint Genome Institute"/>
            <person name="Zeiner C.A."/>
            <person name="Purvine S.O."/>
            <person name="Zink E.M."/>
            <person name="Wu S."/>
            <person name="Pasa-Tolic L."/>
            <person name="Chaput D.L."/>
            <person name="Haridas S."/>
            <person name="Grigoriev I.V."/>
            <person name="Santelli C.M."/>
            <person name="Hansel C.M."/>
        </authorList>
    </citation>
    <scope>NUCLEOTIDE SEQUENCE [LARGE SCALE GENOMIC DNA]</scope>
    <source>
        <strain evidence="2 4">SRC1lrK2f</strain>
    </source>
</reference>
<dbReference type="PANTHER" id="PTHR47129">
    <property type="entry name" value="QUINONE OXIDOREDUCTASE 2"/>
    <property type="match status" value="1"/>
</dbReference>
<dbReference type="KEGG" id="aalt:CC77DRAFT_1054366"/>
<sequence>MHSDSIAIFPASGGIGGSTYRHLLDIVDPKNVILVARSPGKIPETYTNAGAISRYGDYDKLETLDHAFDGARYLNLISYASIEHEYRTKVQKYAIDAAIRSGVKHIFYSSLGFAGNTPDSLAFVMQAHLDTERYLAQLAAERPSFTYTVVRQGLYTESYGLYLAFLDLKNPPKELKIPHNGEGPGVSWVKREELGEGTAHLLAEYMKNPTNFSHINNTLLLSGPQELSIGQSVESISRVLGKDVKIQQCSIDEWASQDSVNGASKYLAGDMKKHWATAYDALRCGEGAVVTDHLRRLLGREPEGFETTIKGMVIA</sequence>
<dbReference type="GeneID" id="29113382"/>
<dbReference type="InterPro" id="IPR008030">
    <property type="entry name" value="NmrA-like"/>
</dbReference>
<dbReference type="AlphaFoldDB" id="A0A177D6I0"/>
<dbReference type="InterPro" id="IPR036291">
    <property type="entry name" value="NAD(P)-bd_dom_sf"/>
</dbReference>
<dbReference type="VEuPathDB" id="FungiDB:CC77DRAFT_1054366"/>
<protein>
    <submittedName>
        <fullName evidence="2">NAD(P)-binding protein</fullName>
    </submittedName>
</protein>
<dbReference type="Pfam" id="PF05368">
    <property type="entry name" value="NmrA"/>
    <property type="match status" value="1"/>
</dbReference>
<evidence type="ECO:0000313" key="2">
    <source>
        <dbReference type="EMBL" id="OAG15156.1"/>
    </source>
</evidence>
<organism evidence="2 4">
    <name type="scientific">Alternaria alternata</name>
    <name type="common">Alternaria rot fungus</name>
    <name type="synonym">Torula alternata</name>
    <dbReference type="NCBI Taxonomy" id="5599"/>
    <lineage>
        <taxon>Eukaryota</taxon>
        <taxon>Fungi</taxon>
        <taxon>Dikarya</taxon>
        <taxon>Ascomycota</taxon>
        <taxon>Pezizomycotina</taxon>
        <taxon>Dothideomycetes</taxon>
        <taxon>Pleosporomycetidae</taxon>
        <taxon>Pleosporales</taxon>
        <taxon>Pleosporineae</taxon>
        <taxon>Pleosporaceae</taxon>
        <taxon>Alternaria</taxon>
        <taxon>Alternaria sect. Alternaria</taxon>
        <taxon>Alternaria alternata complex</taxon>
    </lineage>
</organism>
<dbReference type="EMBL" id="KV441495">
    <property type="protein sequence ID" value="OAG15156.1"/>
    <property type="molecule type" value="Genomic_DNA"/>
</dbReference>
<evidence type="ECO:0000313" key="3">
    <source>
        <dbReference type="EMBL" id="RYN70906.1"/>
    </source>
</evidence>
<feature type="domain" description="NmrA-like" evidence="1">
    <location>
        <begin position="4"/>
        <end position="250"/>
    </location>
</feature>
<evidence type="ECO:0000259" key="1">
    <source>
        <dbReference type="Pfam" id="PF05368"/>
    </source>
</evidence>